<comment type="function">
    <text evidence="6">One of the primary rRNA binding proteins, it binds specifically to the 5'-end of 16S ribosomal RNA.</text>
</comment>
<gene>
    <name evidence="6" type="primary">rpsQ</name>
    <name evidence="9" type="ORF">AVDCRST_MAG67-3599</name>
</gene>
<dbReference type="Pfam" id="PF00366">
    <property type="entry name" value="Ribosomal_S17"/>
    <property type="match status" value="1"/>
</dbReference>
<dbReference type="GO" id="GO:0003735">
    <property type="term" value="F:structural constituent of ribosome"/>
    <property type="evidence" value="ECO:0007669"/>
    <property type="project" value="UniProtKB-UniRule"/>
</dbReference>
<evidence type="ECO:0000313" key="9">
    <source>
        <dbReference type="EMBL" id="CAA9525955.1"/>
    </source>
</evidence>
<dbReference type="InterPro" id="IPR000266">
    <property type="entry name" value="Ribosomal_uS17"/>
</dbReference>
<dbReference type="InterPro" id="IPR012340">
    <property type="entry name" value="NA-bd_OB-fold"/>
</dbReference>
<evidence type="ECO:0000256" key="3">
    <source>
        <dbReference type="ARBA" id="ARBA00022884"/>
    </source>
</evidence>
<dbReference type="AlphaFoldDB" id="A0A6J4TKP9"/>
<reference evidence="9" key="1">
    <citation type="submission" date="2020-02" db="EMBL/GenBank/DDBJ databases">
        <authorList>
            <person name="Meier V. D."/>
        </authorList>
    </citation>
    <scope>NUCLEOTIDE SEQUENCE</scope>
    <source>
        <strain evidence="9">AVDCRST_MAG67</strain>
    </source>
</reference>
<dbReference type="HAMAP" id="MF_01345_B">
    <property type="entry name" value="Ribosomal_uS17_B"/>
    <property type="match status" value="1"/>
</dbReference>
<keyword evidence="3 6" id="KW-0694">RNA-binding</keyword>
<dbReference type="PROSITE" id="PS00056">
    <property type="entry name" value="RIBOSOMAL_S17"/>
    <property type="match status" value="1"/>
</dbReference>
<keyword evidence="4 6" id="KW-0689">Ribosomal protein</keyword>
<dbReference type="PRINTS" id="PR00973">
    <property type="entry name" value="RIBOSOMALS17"/>
</dbReference>
<feature type="compositionally biased region" description="Basic and acidic residues" evidence="8">
    <location>
        <begin position="39"/>
        <end position="50"/>
    </location>
</feature>
<dbReference type="NCBIfam" id="TIGR03635">
    <property type="entry name" value="uS17_bact"/>
    <property type="match status" value="1"/>
</dbReference>
<dbReference type="EMBL" id="CADCVQ010000154">
    <property type="protein sequence ID" value="CAA9525955.1"/>
    <property type="molecule type" value="Genomic_DNA"/>
</dbReference>
<feature type="compositionally biased region" description="Acidic residues" evidence="8">
    <location>
        <begin position="1"/>
        <end position="11"/>
    </location>
</feature>
<organism evidence="9">
    <name type="scientific">uncultured Solirubrobacteraceae bacterium</name>
    <dbReference type="NCBI Taxonomy" id="1162706"/>
    <lineage>
        <taxon>Bacteria</taxon>
        <taxon>Bacillati</taxon>
        <taxon>Actinomycetota</taxon>
        <taxon>Thermoleophilia</taxon>
        <taxon>Solirubrobacterales</taxon>
        <taxon>Solirubrobacteraceae</taxon>
        <taxon>environmental samples</taxon>
    </lineage>
</organism>
<dbReference type="GO" id="GO:0022627">
    <property type="term" value="C:cytosolic small ribosomal subunit"/>
    <property type="evidence" value="ECO:0007669"/>
    <property type="project" value="UniProtKB-UniRule"/>
</dbReference>
<dbReference type="InterPro" id="IPR019979">
    <property type="entry name" value="Ribosomal_uS17_CS"/>
</dbReference>
<keyword evidence="5 6" id="KW-0687">Ribonucleoprotein</keyword>
<name>A0A6J4TKP9_9ACTN</name>
<dbReference type="GO" id="GO:0019843">
    <property type="term" value="F:rRNA binding"/>
    <property type="evidence" value="ECO:0007669"/>
    <property type="project" value="UniProtKB-UniRule"/>
</dbReference>
<sequence length="169" mass="19070">MADDETPEIEETAPAAPKLSAKEERARAAHAAASRRPSRTPEQREAERRELRRGKAVARTRRRQQEKAKRAQKAGPPATGTPPAEPKVSTPQAREGTVVSAKPDKTIVVRIDVARRHRKYQKIVRSTSKLHVHDETNDANEGDRVRVVESRPLSRTKRWNLVEVLERAK</sequence>
<evidence type="ECO:0000256" key="8">
    <source>
        <dbReference type="SAM" id="MobiDB-lite"/>
    </source>
</evidence>
<evidence type="ECO:0000256" key="2">
    <source>
        <dbReference type="ARBA" id="ARBA00022730"/>
    </source>
</evidence>
<dbReference type="NCBIfam" id="NF004123">
    <property type="entry name" value="PRK05610.1"/>
    <property type="match status" value="1"/>
</dbReference>
<comment type="subunit">
    <text evidence="6">Part of the 30S ribosomal subunit.</text>
</comment>
<dbReference type="Gene3D" id="2.40.50.140">
    <property type="entry name" value="Nucleic acid-binding proteins"/>
    <property type="match status" value="1"/>
</dbReference>
<evidence type="ECO:0000256" key="7">
    <source>
        <dbReference type="RuleBase" id="RU003872"/>
    </source>
</evidence>
<evidence type="ECO:0000256" key="4">
    <source>
        <dbReference type="ARBA" id="ARBA00022980"/>
    </source>
</evidence>
<feature type="compositionally biased region" description="Basic residues" evidence="8">
    <location>
        <begin position="51"/>
        <end position="62"/>
    </location>
</feature>
<dbReference type="InterPro" id="IPR019984">
    <property type="entry name" value="Ribosomal_uS17_bact/chlr"/>
</dbReference>
<dbReference type="PANTHER" id="PTHR10744">
    <property type="entry name" value="40S RIBOSOMAL PROTEIN S11 FAMILY MEMBER"/>
    <property type="match status" value="1"/>
</dbReference>
<feature type="region of interest" description="Disordered" evidence="8">
    <location>
        <begin position="1"/>
        <end position="101"/>
    </location>
</feature>
<protein>
    <recommendedName>
        <fullName evidence="6">Small ribosomal subunit protein uS17</fullName>
    </recommendedName>
</protein>
<dbReference type="GO" id="GO:0006412">
    <property type="term" value="P:translation"/>
    <property type="evidence" value="ECO:0007669"/>
    <property type="project" value="UniProtKB-UniRule"/>
</dbReference>
<evidence type="ECO:0000256" key="6">
    <source>
        <dbReference type="HAMAP-Rule" id="MF_01345"/>
    </source>
</evidence>
<proteinExistence type="inferred from homology"/>
<keyword evidence="2 6" id="KW-0699">rRNA-binding</keyword>
<dbReference type="PANTHER" id="PTHR10744:SF1">
    <property type="entry name" value="SMALL RIBOSOMAL SUBUNIT PROTEIN US17M"/>
    <property type="match status" value="1"/>
</dbReference>
<dbReference type="SUPFAM" id="SSF50249">
    <property type="entry name" value="Nucleic acid-binding proteins"/>
    <property type="match status" value="1"/>
</dbReference>
<comment type="similarity">
    <text evidence="1 6 7">Belongs to the universal ribosomal protein uS17 family.</text>
</comment>
<accession>A0A6J4TKP9</accession>
<evidence type="ECO:0000256" key="1">
    <source>
        <dbReference type="ARBA" id="ARBA00010254"/>
    </source>
</evidence>
<dbReference type="CDD" id="cd00364">
    <property type="entry name" value="Ribosomal_uS17"/>
    <property type="match status" value="1"/>
</dbReference>
<evidence type="ECO:0000256" key="5">
    <source>
        <dbReference type="ARBA" id="ARBA00023274"/>
    </source>
</evidence>